<dbReference type="RefSeq" id="WP_130557185.1">
    <property type="nucleotide sequence ID" value="NZ_AP028947.1"/>
</dbReference>
<keyword evidence="1" id="KW-1133">Transmembrane helix</keyword>
<dbReference type="AlphaFoldDB" id="A0AA86J5A6"/>
<evidence type="ECO:0000313" key="2">
    <source>
        <dbReference type="EMBL" id="BET24570.1"/>
    </source>
</evidence>
<organism evidence="2 3">
    <name type="scientific">Limnobacter thiooxidans</name>
    <dbReference type="NCBI Taxonomy" id="131080"/>
    <lineage>
        <taxon>Bacteria</taxon>
        <taxon>Pseudomonadati</taxon>
        <taxon>Pseudomonadota</taxon>
        <taxon>Betaproteobacteria</taxon>
        <taxon>Burkholderiales</taxon>
        <taxon>Burkholderiaceae</taxon>
        <taxon>Limnobacter</taxon>
    </lineage>
</organism>
<name>A0AA86J5A6_9BURK</name>
<keyword evidence="3" id="KW-1185">Reference proteome</keyword>
<accession>A0AA86J5A6</accession>
<feature type="transmembrane region" description="Helical" evidence="1">
    <location>
        <begin position="49"/>
        <end position="65"/>
    </location>
</feature>
<protein>
    <recommendedName>
        <fullName evidence="4">Phosphopantetheine adenylyltransferase</fullName>
    </recommendedName>
</protein>
<reference evidence="2 3" key="1">
    <citation type="submission" date="2023-10" db="EMBL/GenBank/DDBJ databases">
        <title>Complete Genome Sequence of Limnobacter thiooxidans CS-K2T, Isolated from freshwater lake sediments in Bavaria, Germany.</title>
        <authorList>
            <person name="Naruki M."/>
            <person name="Watanabe A."/>
            <person name="Warashina T."/>
            <person name="Morita T."/>
            <person name="Arakawa K."/>
        </authorList>
    </citation>
    <scope>NUCLEOTIDE SEQUENCE [LARGE SCALE GENOMIC DNA]</scope>
    <source>
        <strain evidence="2 3">CS-K2</strain>
    </source>
</reference>
<proteinExistence type="predicted"/>
<dbReference type="Proteomes" id="UP001329151">
    <property type="component" value="Chromosome"/>
</dbReference>
<dbReference type="KEGG" id="lto:RGQ30_00710"/>
<keyword evidence="1" id="KW-0812">Transmembrane</keyword>
<feature type="transmembrane region" description="Helical" evidence="1">
    <location>
        <begin position="72"/>
        <end position="91"/>
    </location>
</feature>
<sequence length="125" mass="14048">MTWITTLSLLLGTIIHALPVTGALGATWLQKLYGIEFSEPNTLLLMQHRALLFGVVALVFVYALFQPDYRVFALVLGLISTVGFVVLAMPFEHYNALVVRVAKIDWVLIVFLVIGLLNELFFLKR</sequence>
<dbReference type="EMBL" id="AP028947">
    <property type="protein sequence ID" value="BET24570.1"/>
    <property type="molecule type" value="Genomic_DNA"/>
</dbReference>
<evidence type="ECO:0008006" key="4">
    <source>
        <dbReference type="Google" id="ProtNLM"/>
    </source>
</evidence>
<evidence type="ECO:0000256" key="1">
    <source>
        <dbReference type="SAM" id="Phobius"/>
    </source>
</evidence>
<gene>
    <name evidence="2" type="ORF">RGQ30_00710</name>
</gene>
<evidence type="ECO:0000313" key="3">
    <source>
        <dbReference type="Proteomes" id="UP001329151"/>
    </source>
</evidence>
<keyword evidence="1" id="KW-0472">Membrane</keyword>
<feature type="transmembrane region" description="Helical" evidence="1">
    <location>
        <begin position="103"/>
        <end position="123"/>
    </location>
</feature>